<evidence type="ECO:0000259" key="4">
    <source>
        <dbReference type="Pfam" id="PF00852"/>
    </source>
</evidence>
<evidence type="ECO:0000256" key="1">
    <source>
        <dbReference type="ARBA" id="ARBA00008919"/>
    </source>
</evidence>
<dbReference type="InterPro" id="IPR055270">
    <property type="entry name" value="Glyco_tran_10_C"/>
</dbReference>
<proteinExistence type="inferred from homology"/>
<feature type="domain" description="Fucosyltransferase C-terminal" evidence="4">
    <location>
        <begin position="129"/>
        <end position="233"/>
    </location>
</feature>
<dbReference type="Gene3D" id="3.40.50.11660">
    <property type="entry name" value="Glycosyl transferase family 10, C-terminal domain"/>
    <property type="match status" value="1"/>
</dbReference>
<evidence type="ECO:0000256" key="3">
    <source>
        <dbReference type="ARBA" id="ARBA00022679"/>
    </source>
</evidence>
<sequence>MNYRIRIFSNFCDSKQCKEVYERLCQTHLIKNYGEYKQVYITNDDNYTHAIIMNTDMPNLTIPKENVIGFAFEPPQFLRLTGTFIEYAQKHIGKYFLGEKFNLPSPFTEHYSYMWHNPPLTIKPIKKNIMSIVISTKMSAPGHIYRHEIVKRILESTLPIDIYGNGCSLYKNDIRIKGGFNELEPYESYDFHICIENFQTKEYMSEKIVNALLCGSTPIYLGALNVDNFFPDNVIKLRNKIDTDMKLITRICNNPGEYRKNIDVDLVKDKINIIKQFPYMLS</sequence>
<dbReference type="InterPro" id="IPR038577">
    <property type="entry name" value="GT10-like_C_sf"/>
</dbReference>
<organism evidence="5">
    <name type="scientific">viral metagenome</name>
    <dbReference type="NCBI Taxonomy" id="1070528"/>
    <lineage>
        <taxon>unclassified sequences</taxon>
        <taxon>metagenomes</taxon>
        <taxon>organismal metagenomes</taxon>
    </lineage>
</organism>
<comment type="similarity">
    <text evidence="1">Belongs to the glycosyltransferase 10 family.</text>
</comment>
<dbReference type="GO" id="GO:0046920">
    <property type="term" value="F:alpha-(1-&gt;3)-fucosyltransferase activity"/>
    <property type="evidence" value="ECO:0007669"/>
    <property type="project" value="TreeGrafter"/>
</dbReference>
<dbReference type="EMBL" id="MN739735">
    <property type="protein sequence ID" value="QHT23957.1"/>
    <property type="molecule type" value="Genomic_DNA"/>
</dbReference>
<keyword evidence="3" id="KW-0808">Transferase</keyword>
<evidence type="ECO:0000256" key="2">
    <source>
        <dbReference type="ARBA" id="ARBA00022676"/>
    </source>
</evidence>
<keyword evidence="2" id="KW-0328">Glycosyltransferase</keyword>
<accession>A0A6C0E453</accession>
<dbReference type="GO" id="GO:0016020">
    <property type="term" value="C:membrane"/>
    <property type="evidence" value="ECO:0007669"/>
    <property type="project" value="InterPro"/>
</dbReference>
<name>A0A6C0E453_9ZZZZ</name>
<protein>
    <recommendedName>
        <fullName evidence="4">Fucosyltransferase C-terminal domain-containing protein</fullName>
    </recommendedName>
</protein>
<dbReference type="PANTHER" id="PTHR11929:SF194">
    <property type="entry name" value="ALPHA-(1,3)-FUCOSYLTRANSFERASE 10"/>
    <property type="match status" value="1"/>
</dbReference>
<evidence type="ECO:0000313" key="5">
    <source>
        <dbReference type="EMBL" id="QHT23957.1"/>
    </source>
</evidence>
<dbReference type="SUPFAM" id="SSF53756">
    <property type="entry name" value="UDP-Glycosyltransferase/glycogen phosphorylase"/>
    <property type="match status" value="1"/>
</dbReference>
<dbReference type="AlphaFoldDB" id="A0A6C0E453"/>
<dbReference type="Pfam" id="PF00852">
    <property type="entry name" value="Glyco_transf_10"/>
    <property type="match status" value="1"/>
</dbReference>
<dbReference type="PANTHER" id="PTHR11929">
    <property type="entry name" value="ALPHA- 1,3 -FUCOSYLTRANSFERASE"/>
    <property type="match status" value="1"/>
</dbReference>
<reference evidence="5" key="1">
    <citation type="journal article" date="2020" name="Nature">
        <title>Giant virus diversity and host interactions through global metagenomics.</title>
        <authorList>
            <person name="Schulz F."/>
            <person name="Roux S."/>
            <person name="Paez-Espino D."/>
            <person name="Jungbluth S."/>
            <person name="Walsh D.A."/>
            <person name="Denef V.J."/>
            <person name="McMahon K.D."/>
            <person name="Konstantinidis K.T."/>
            <person name="Eloe-Fadrosh E.A."/>
            <person name="Kyrpides N.C."/>
            <person name="Woyke T."/>
        </authorList>
    </citation>
    <scope>NUCLEOTIDE SEQUENCE</scope>
    <source>
        <strain evidence="5">GVMAG-M-3300023179-132</strain>
    </source>
</reference>
<dbReference type="InterPro" id="IPR001503">
    <property type="entry name" value="Glyco_trans_10"/>
</dbReference>